<protein>
    <submittedName>
        <fullName evidence="1">Uncharacterized protein</fullName>
    </submittedName>
</protein>
<name>A0A242NAU2_CABSO</name>
<evidence type="ECO:0000313" key="2">
    <source>
        <dbReference type="Proteomes" id="UP000194546"/>
    </source>
</evidence>
<dbReference type="AlphaFoldDB" id="A0A242NAU2"/>
<dbReference type="Proteomes" id="UP000194546">
    <property type="component" value="Unassembled WGS sequence"/>
</dbReference>
<sequence>MRTLPGKVQFRDEARRQFMKKPKAGRTPNASECSEQSLCLATMVAKWHFVGTA</sequence>
<gene>
    <name evidence="1" type="ORF">PAMC26510_00790</name>
</gene>
<evidence type="ECO:0000313" key="1">
    <source>
        <dbReference type="EMBL" id="OTP80767.1"/>
    </source>
</evidence>
<proteinExistence type="predicted"/>
<accession>A0A242NAU2</accession>
<reference evidence="1 2" key="1">
    <citation type="submission" date="2017-03" db="EMBL/GenBank/DDBJ databases">
        <title>Genome analysis of strain PAMC 26510.</title>
        <authorList>
            <person name="Oh H.-M."/>
            <person name="Yang J.-A."/>
        </authorList>
    </citation>
    <scope>NUCLEOTIDE SEQUENCE [LARGE SCALE GENOMIC DNA]</scope>
    <source>
        <strain evidence="1 2">PAMC 26510</strain>
    </source>
</reference>
<organism evidence="1 2">
    <name type="scientific">Caballeronia sordidicola</name>
    <name type="common">Burkholderia sordidicola</name>
    <dbReference type="NCBI Taxonomy" id="196367"/>
    <lineage>
        <taxon>Bacteria</taxon>
        <taxon>Pseudomonadati</taxon>
        <taxon>Pseudomonadota</taxon>
        <taxon>Betaproteobacteria</taxon>
        <taxon>Burkholderiales</taxon>
        <taxon>Burkholderiaceae</taxon>
        <taxon>Caballeronia</taxon>
    </lineage>
</organism>
<dbReference type="EMBL" id="NBTY01000003">
    <property type="protein sequence ID" value="OTP80767.1"/>
    <property type="molecule type" value="Genomic_DNA"/>
</dbReference>
<comment type="caution">
    <text evidence="1">The sequence shown here is derived from an EMBL/GenBank/DDBJ whole genome shotgun (WGS) entry which is preliminary data.</text>
</comment>